<dbReference type="EMBL" id="CAJOBJ010009955">
    <property type="protein sequence ID" value="CAF4150242.1"/>
    <property type="molecule type" value="Genomic_DNA"/>
</dbReference>
<organism evidence="3 5">
    <name type="scientific">Rotaria magnacalcarata</name>
    <dbReference type="NCBI Taxonomy" id="392030"/>
    <lineage>
        <taxon>Eukaryota</taxon>
        <taxon>Metazoa</taxon>
        <taxon>Spiralia</taxon>
        <taxon>Gnathifera</taxon>
        <taxon>Rotifera</taxon>
        <taxon>Eurotatoria</taxon>
        <taxon>Bdelloidea</taxon>
        <taxon>Philodinida</taxon>
        <taxon>Philodinidae</taxon>
        <taxon>Rotaria</taxon>
    </lineage>
</organism>
<reference evidence="3" key="1">
    <citation type="submission" date="2021-02" db="EMBL/GenBank/DDBJ databases">
        <authorList>
            <person name="Nowell W R."/>
        </authorList>
    </citation>
    <scope>NUCLEOTIDE SEQUENCE</scope>
</reference>
<evidence type="ECO:0000313" key="4">
    <source>
        <dbReference type="EMBL" id="CAF4440117.1"/>
    </source>
</evidence>
<feature type="compositionally biased region" description="Polar residues" evidence="1">
    <location>
        <begin position="344"/>
        <end position="353"/>
    </location>
</feature>
<dbReference type="EMBL" id="CAJOBH010022320">
    <property type="protein sequence ID" value="CAF4228731.1"/>
    <property type="molecule type" value="Genomic_DNA"/>
</dbReference>
<dbReference type="Gene3D" id="2.30.30.40">
    <property type="entry name" value="SH3 Domains"/>
    <property type="match status" value="1"/>
</dbReference>
<dbReference type="Proteomes" id="UP000681967">
    <property type="component" value="Unassembled WGS sequence"/>
</dbReference>
<dbReference type="AlphaFoldDB" id="A0A8S2SH84"/>
<feature type="region of interest" description="Disordered" evidence="1">
    <location>
        <begin position="330"/>
        <end position="353"/>
    </location>
</feature>
<evidence type="ECO:0000313" key="2">
    <source>
        <dbReference type="EMBL" id="CAF4150242.1"/>
    </source>
</evidence>
<sequence>DSNVTTVLDNYTARSSQELSVSKGQHVRVVQRQPPNAPDWCLIRLLNDQHNPSNPSSLATSSTTITAGSFDLSSPPPSSSSSKYIEGLVPAAILKATKSSASNIHPVPPLALSTSTNISEQDAILNNTDDSQNRQQQSAAVHFSKRKASFRRILKNPVRRLSLKDNSSSSKDVKSPTSRDLIAASTSIISTDSADGISSNNSNNKKQSISLNSTTSSAAASKIKAFTFANSEDLTLFPDDTAFGIRMPRLPWTKKYRLIPSANKWTIRKTNSASKFMDGTSGTNGVFKLTGSSSPSSAITIVSPSATLTGDDLENDVIEVPPPMDIQAQPKLSADANVDKVTTDETSPLVSNL</sequence>
<evidence type="ECO:0000256" key="1">
    <source>
        <dbReference type="SAM" id="MobiDB-lite"/>
    </source>
</evidence>
<dbReference type="EMBL" id="CAJOBI010066870">
    <property type="protein sequence ID" value="CAF4440117.1"/>
    <property type="molecule type" value="Genomic_DNA"/>
</dbReference>
<comment type="caution">
    <text evidence="3">The sequence shown here is derived from an EMBL/GenBank/DDBJ whole genome shotgun (WGS) entry which is preliminary data.</text>
</comment>
<dbReference type="Proteomes" id="UP000681720">
    <property type="component" value="Unassembled WGS sequence"/>
</dbReference>
<feature type="non-terminal residue" evidence="3">
    <location>
        <position position="1"/>
    </location>
</feature>
<accession>A0A8S2SH84</accession>
<evidence type="ECO:0008006" key="6">
    <source>
        <dbReference type="Google" id="ProtNLM"/>
    </source>
</evidence>
<dbReference type="InterPro" id="IPR036028">
    <property type="entry name" value="SH3-like_dom_sf"/>
</dbReference>
<protein>
    <recommendedName>
        <fullName evidence="6">SH3 domain-containing protein</fullName>
    </recommendedName>
</protein>
<dbReference type="Proteomes" id="UP000676336">
    <property type="component" value="Unassembled WGS sequence"/>
</dbReference>
<gene>
    <name evidence="3" type="ORF">BYL167_LOCUS24690</name>
    <name evidence="2" type="ORF">GIL414_LOCUS19486</name>
    <name evidence="4" type="ORF">SMN809_LOCUS32234</name>
</gene>
<proteinExistence type="predicted"/>
<evidence type="ECO:0000313" key="3">
    <source>
        <dbReference type="EMBL" id="CAF4228731.1"/>
    </source>
</evidence>
<dbReference type="SUPFAM" id="SSF50044">
    <property type="entry name" value="SH3-domain"/>
    <property type="match status" value="1"/>
</dbReference>
<evidence type="ECO:0000313" key="5">
    <source>
        <dbReference type="Proteomes" id="UP000681967"/>
    </source>
</evidence>
<name>A0A8S2SH84_9BILA</name>